<evidence type="ECO:0000313" key="3">
    <source>
        <dbReference type="Proteomes" id="UP000694523"/>
    </source>
</evidence>
<dbReference type="Ensembl" id="ENSNMLT00000019690.1">
    <property type="protein sequence ID" value="ENSNMLP00000017500.1"/>
    <property type="gene ID" value="ENSNMLG00000011578.1"/>
</dbReference>
<evidence type="ECO:0000313" key="2">
    <source>
        <dbReference type="Ensembl" id="ENSNMLP00000017500.1"/>
    </source>
</evidence>
<keyword evidence="3" id="KW-1185">Reference proteome</keyword>
<dbReference type="InterPro" id="IPR001879">
    <property type="entry name" value="GPCR_2_extracellular_dom"/>
</dbReference>
<dbReference type="SUPFAM" id="SSF111418">
    <property type="entry name" value="Hormone receptor domain"/>
    <property type="match status" value="1"/>
</dbReference>
<evidence type="ECO:0000259" key="1">
    <source>
        <dbReference type="PROSITE" id="PS50227"/>
    </source>
</evidence>
<dbReference type="Pfam" id="PF02793">
    <property type="entry name" value="HRM"/>
    <property type="match status" value="1"/>
</dbReference>
<dbReference type="AlphaFoldDB" id="A0A8C6WMC2"/>
<dbReference type="GO" id="GO:0004930">
    <property type="term" value="F:G protein-coupled receptor activity"/>
    <property type="evidence" value="ECO:0007669"/>
    <property type="project" value="InterPro"/>
</dbReference>
<dbReference type="InterPro" id="IPR017983">
    <property type="entry name" value="GPCR_2_secretin-like_CS"/>
</dbReference>
<reference evidence="2" key="2">
    <citation type="submission" date="2025-09" db="UniProtKB">
        <authorList>
            <consortium name="Ensembl"/>
        </authorList>
    </citation>
    <scope>IDENTIFICATION</scope>
</reference>
<feature type="domain" description="G-protein coupled receptors family 2 profile 1" evidence="1">
    <location>
        <begin position="27"/>
        <end position="51"/>
    </location>
</feature>
<proteinExistence type="predicted"/>
<dbReference type="Proteomes" id="UP000694523">
    <property type="component" value="Unplaced"/>
</dbReference>
<reference evidence="2" key="1">
    <citation type="submission" date="2025-08" db="UniProtKB">
        <authorList>
            <consortium name="Ensembl"/>
        </authorList>
    </citation>
    <scope>IDENTIFICATION</scope>
</reference>
<protein>
    <recommendedName>
        <fullName evidence="1">G-protein coupled receptors family 2 profile 1 domain-containing protein</fullName>
    </recommendedName>
</protein>
<dbReference type="InterPro" id="IPR036445">
    <property type="entry name" value="GPCR_2_extracell_dom_sf"/>
</dbReference>
<dbReference type="GO" id="GO:0016020">
    <property type="term" value="C:membrane"/>
    <property type="evidence" value="ECO:0007669"/>
    <property type="project" value="InterPro"/>
</dbReference>
<sequence>SAVSELKVEYFKLRACNLYICVSGRLCAAEWDGFLCWEHTPAGGVASQKCPASDWTGDPTGEHCPALSGNVVQNL</sequence>
<dbReference type="PROSITE" id="PS50227">
    <property type="entry name" value="G_PROTEIN_RECEP_F2_3"/>
    <property type="match status" value="1"/>
</dbReference>
<dbReference type="PROSITE" id="PS00649">
    <property type="entry name" value="G_PROTEIN_RECEP_F2_1"/>
    <property type="match status" value="1"/>
</dbReference>
<organism evidence="2 3">
    <name type="scientific">Neogobius melanostomus</name>
    <name type="common">round goby</name>
    <dbReference type="NCBI Taxonomy" id="47308"/>
    <lineage>
        <taxon>Eukaryota</taxon>
        <taxon>Metazoa</taxon>
        <taxon>Chordata</taxon>
        <taxon>Craniata</taxon>
        <taxon>Vertebrata</taxon>
        <taxon>Euteleostomi</taxon>
        <taxon>Actinopterygii</taxon>
        <taxon>Neopterygii</taxon>
        <taxon>Teleostei</taxon>
        <taxon>Neoteleostei</taxon>
        <taxon>Acanthomorphata</taxon>
        <taxon>Gobiaria</taxon>
        <taxon>Gobiiformes</taxon>
        <taxon>Gobioidei</taxon>
        <taxon>Gobiidae</taxon>
        <taxon>Benthophilinae</taxon>
        <taxon>Neogobiini</taxon>
        <taxon>Neogobius</taxon>
    </lineage>
</organism>
<dbReference type="Gene3D" id="4.10.1240.10">
    <property type="entry name" value="GPCR, family 2, extracellular hormone receptor domain"/>
    <property type="match status" value="1"/>
</dbReference>
<accession>A0A8C6WMC2</accession>
<name>A0A8C6WMC2_9GOBI</name>